<dbReference type="FunCoup" id="E1ZJ52">
    <property type="interactions" value="93"/>
</dbReference>
<dbReference type="KEGG" id="cvr:CHLNCDRAFT_25140"/>
<dbReference type="OrthoDB" id="289942at2759"/>
<dbReference type="GeneID" id="17353729"/>
<dbReference type="Proteomes" id="UP000008141">
    <property type="component" value="Unassembled WGS sequence"/>
</dbReference>
<dbReference type="AlphaFoldDB" id="E1ZJ52"/>
<evidence type="ECO:0000256" key="5">
    <source>
        <dbReference type="ARBA" id="ARBA00022691"/>
    </source>
</evidence>
<protein>
    <recommendedName>
        <fullName evidence="6">Tetrapyrrole methylase domain-containing protein</fullName>
    </recommendedName>
</protein>
<dbReference type="InterPro" id="IPR008189">
    <property type="entry name" value="rRNA_ssu_MeTfrase_I"/>
</dbReference>
<dbReference type="GO" id="GO:0006364">
    <property type="term" value="P:rRNA processing"/>
    <property type="evidence" value="ECO:0007669"/>
    <property type="project" value="UniProtKB-KW"/>
</dbReference>
<dbReference type="OMA" id="PVVFYES"/>
<keyword evidence="5" id="KW-0949">S-adenosyl-L-methionine</keyword>
<dbReference type="HAMAP" id="MF_01877">
    <property type="entry name" value="16SrRNA_methyltr_I"/>
    <property type="match status" value="1"/>
</dbReference>
<dbReference type="InterPro" id="IPR000878">
    <property type="entry name" value="4pyrrol_Mease"/>
</dbReference>
<evidence type="ECO:0000256" key="1">
    <source>
        <dbReference type="ARBA" id="ARBA00022490"/>
    </source>
</evidence>
<keyword evidence="1" id="KW-0963">Cytoplasm</keyword>
<evidence type="ECO:0000256" key="3">
    <source>
        <dbReference type="ARBA" id="ARBA00022603"/>
    </source>
</evidence>
<proteinExistence type="inferred from homology"/>
<dbReference type="PANTHER" id="PTHR46111">
    <property type="entry name" value="RIBOSOMAL RNA SMALL SUBUNIT METHYLTRANSFERASE I"/>
    <property type="match status" value="1"/>
</dbReference>
<dbReference type="Gene3D" id="3.40.1010.10">
    <property type="entry name" value="Cobalt-precorrin-4 Transmethylase, Domain 1"/>
    <property type="match status" value="1"/>
</dbReference>
<keyword evidence="8" id="KW-1185">Reference proteome</keyword>
<keyword evidence="4" id="KW-0808">Transferase</keyword>
<evidence type="ECO:0000313" key="7">
    <source>
        <dbReference type="EMBL" id="EFN54442.1"/>
    </source>
</evidence>
<dbReference type="PIRSF" id="PIRSF005917">
    <property type="entry name" value="MTase_YraL"/>
    <property type="match status" value="1"/>
</dbReference>
<dbReference type="PANTHER" id="PTHR46111:SF1">
    <property type="entry name" value="RIBOSOMAL RNA SMALL SUBUNIT METHYLTRANSFERASE I"/>
    <property type="match status" value="1"/>
</dbReference>
<reference evidence="7 8" key="1">
    <citation type="journal article" date="2010" name="Plant Cell">
        <title>The Chlorella variabilis NC64A genome reveals adaptation to photosymbiosis, coevolution with viruses, and cryptic sex.</title>
        <authorList>
            <person name="Blanc G."/>
            <person name="Duncan G."/>
            <person name="Agarkova I."/>
            <person name="Borodovsky M."/>
            <person name="Gurnon J."/>
            <person name="Kuo A."/>
            <person name="Lindquist E."/>
            <person name="Lucas S."/>
            <person name="Pangilinan J."/>
            <person name="Polle J."/>
            <person name="Salamov A."/>
            <person name="Terry A."/>
            <person name="Yamada T."/>
            <person name="Dunigan D.D."/>
            <person name="Grigoriev I.V."/>
            <person name="Claverie J.M."/>
            <person name="Van Etten J.L."/>
        </authorList>
    </citation>
    <scope>NUCLEOTIDE SEQUENCE [LARGE SCALE GENOMIC DNA]</scope>
    <source>
        <strain evidence="7 8">NC64A</strain>
    </source>
</reference>
<feature type="domain" description="Tetrapyrrole methylase" evidence="6">
    <location>
        <begin position="15"/>
        <end position="213"/>
    </location>
</feature>
<dbReference type="SUPFAM" id="SSF53790">
    <property type="entry name" value="Tetrapyrrole methylase"/>
    <property type="match status" value="1"/>
</dbReference>
<organism evidence="8">
    <name type="scientific">Chlorella variabilis</name>
    <name type="common">Green alga</name>
    <dbReference type="NCBI Taxonomy" id="554065"/>
    <lineage>
        <taxon>Eukaryota</taxon>
        <taxon>Viridiplantae</taxon>
        <taxon>Chlorophyta</taxon>
        <taxon>core chlorophytes</taxon>
        <taxon>Trebouxiophyceae</taxon>
        <taxon>Chlorellales</taxon>
        <taxon>Chlorellaceae</taxon>
        <taxon>Chlorella clade</taxon>
        <taxon>Chlorella</taxon>
    </lineage>
</organism>
<sequence>MLLTSCSTASFFLQYIVSTPIGNLEDVTLRALRVLRTASLVLAEDTRHTRQLFSRYDIHTRLESFHQHNERQKEAMVLRQLQQGAAIALVCDAGTPAINDPGADLVAAAAAANVRVIPVPGPSAVLAAVVASGLPTQQFLYCGFTAPKAGARQKQLSKLAGQEATLVFYVSPHSLLAALEDAVQVLGAHRRCCLARELTKRHEELWRGSLGEALAEFSERGPRGEFVLLIEGSGSAAAVQGEAVSEDQIVEALRQAVAAGQSPSSAARSVAKALGQSRKLCYSLSLGLQAIEPSS</sequence>
<dbReference type="FunFam" id="3.30.950.10:FF:000002">
    <property type="entry name" value="Ribosomal RNA small subunit methyltransferase I"/>
    <property type="match status" value="1"/>
</dbReference>
<dbReference type="FunFam" id="3.40.1010.10:FF:000007">
    <property type="entry name" value="Ribosomal RNA small subunit methyltransferase I"/>
    <property type="match status" value="1"/>
</dbReference>
<evidence type="ECO:0000256" key="4">
    <source>
        <dbReference type="ARBA" id="ARBA00022679"/>
    </source>
</evidence>
<dbReference type="InParanoid" id="E1ZJ52"/>
<dbReference type="GO" id="GO:0008168">
    <property type="term" value="F:methyltransferase activity"/>
    <property type="evidence" value="ECO:0007669"/>
    <property type="project" value="UniProtKB-KW"/>
</dbReference>
<dbReference type="Pfam" id="PF00590">
    <property type="entry name" value="TP_methylase"/>
    <property type="match status" value="1"/>
</dbReference>
<evidence type="ECO:0000256" key="2">
    <source>
        <dbReference type="ARBA" id="ARBA00022552"/>
    </source>
</evidence>
<name>E1ZJ52_CHLVA</name>
<dbReference type="Gene3D" id="3.30.950.10">
    <property type="entry name" value="Methyltransferase, Cobalt-precorrin-4 Transmethylase, Domain 2"/>
    <property type="match status" value="1"/>
</dbReference>
<dbReference type="RefSeq" id="XP_005846544.1">
    <property type="nucleotide sequence ID" value="XM_005846482.1"/>
</dbReference>
<dbReference type="InterPro" id="IPR014777">
    <property type="entry name" value="4pyrrole_Mease_sub1"/>
</dbReference>
<keyword evidence="2" id="KW-0698">rRNA processing</keyword>
<dbReference type="STRING" id="554065.E1ZJ52"/>
<dbReference type="GO" id="GO:0032259">
    <property type="term" value="P:methylation"/>
    <property type="evidence" value="ECO:0007669"/>
    <property type="project" value="UniProtKB-KW"/>
</dbReference>
<dbReference type="InterPro" id="IPR014776">
    <property type="entry name" value="4pyrrole_Mease_sub2"/>
</dbReference>
<dbReference type="InterPro" id="IPR035996">
    <property type="entry name" value="4pyrrol_Methylase_sf"/>
</dbReference>
<accession>E1ZJ52</accession>
<evidence type="ECO:0000259" key="6">
    <source>
        <dbReference type="Pfam" id="PF00590"/>
    </source>
</evidence>
<dbReference type="NCBIfam" id="TIGR00096">
    <property type="entry name" value="16S rRNA (cytidine(1402)-2'-O)-methyltransferase"/>
    <property type="match status" value="1"/>
</dbReference>
<dbReference type="eggNOG" id="ENOG502QQ7V">
    <property type="taxonomic scope" value="Eukaryota"/>
</dbReference>
<gene>
    <name evidence="7" type="ORF">CHLNCDRAFT_25140</name>
</gene>
<dbReference type="CDD" id="cd11648">
    <property type="entry name" value="RsmI"/>
    <property type="match status" value="1"/>
</dbReference>
<dbReference type="EMBL" id="GL433848">
    <property type="protein sequence ID" value="EFN54442.1"/>
    <property type="molecule type" value="Genomic_DNA"/>
</dbReference>
<evidence type="ECO:0000313" key="8">
    <source>
        <dbReference type="Proteomes" id="UP000008141"/>
    </source>
</evidence>
<keyword evidence="3" id="KW-0489">Methyltransferase</keyword>